<proteinExistence type="predicted"/>
<dbReference type="EMBL" id="CAJOAY010031046">
    <property type="protein sequence ID" value="CAF4423228.1"/>
    <property type="molecule type" value="Genomic_DNA"/>
</dbReference>
<comment type="caution">
    <text evidence="2">The sequence shown here is derived from an EMBL/GenBank/DDBJ whole genome shotgun (WGS) entry which is preliminary data.</text>
</comment>
<feature type="transmembrane region" description="Helical" evidence="1">
    <location>
        <begin position="17"/>
        <end position="40"/>
    </location>
</feature>
<evidence type="ECO:0000313" key="2">
    <source>
        <dbReference type="EMBL" id="CAF4423228.1"/>
    </source>
</evidence>
<dbReference type="Proteomes" id="UP000663881">
    <property type="component" value="Unassembled WGS sequence"/>
</dbReference>
<protein>
    <submittedName>
        <fullName evidence="2">Uncharacterized protein</fullName>
    </submittedName>
</protein>
<reference evidence="2" key="1">
    <citation type="submission" date="2021-02" db="EMBL/GenBank/DDBJ databases">
        <authorList>
            <person name="Nowell W R."/>
        </authorList>
    </citation>
    <scope>NUCLEOTIDE SEQUENCE</scope>
</reference>
<keyword evidence="1" id="KW-0812">Transmembrane</keyword>
<sequence length="165" mass="18537">TLLAIVYKVYSVEQIPLPISIAFCWTLWSILACFVTLFLLKFVVGSCAAGETYSTASWSYLHKVWLRQLIVSSFHHAWLLPTGYDYLYPFILRWLGAQVEDNVRLANIDIFLSYPTNLLKLETGVTSFGYVLLVPTEMTLSGDHRVDSITLGSHTNLANGCSILP</sequence>
<feature type="non-terminal residue" evidence="2">
    <location>
        <position position="165"/>
    </location>
</feature>
<dbReference type="AlphaFoldDB" id="A0A820QPH1"/>
<accession>A0A820QPH1</accession>
<feature type="non-terminal residue" evidence="2">
    <location>
        <position position="1"/>
    </location>
</feature>
<evidence type="ECO:0000256" key="1">
    <source>
        <dbReference type="SAM" id="Phobius"/>
    </source>
</evidence>
<keyword evidence="1" id="KW-0472">Membrane</keyword>
<name>A0A820QPH1_9BILA</name>
<gene>
    <name evidence="2" type="ORF">OKA104_LOCUS52643</name>
</gene>
<organism evidence="2 3">
    <name type="scientific">Adineta steineri</name>
    <dbReference type="NCBI Taxonomy" id="433720"/>
    <lineage>
        <taxon>Eukaryota</taxon>
        <taxon>Metazoa</taxon>
        <taxon>Spiralia</taxon>
        <taxon>Gnathifera</taxon>
        <taxon>Rotifera</taxon>
        <taxon>Eurotatoria</taxon>
        <taxon>Bdelloidea</taxon>
        <taxon>Adinetida</taxon>
        <taxon>Adinetidae</taxon>
        <taxon>Adineta</taxon>
    </lineage>
</organism>
<evidence type="ECO:0000313" key="3">
    <source>
        <dbReference type="Proteomes" id="UP000663881"/>
    </source>
</evidence>
<keyword evidence="1" id="KW-1133">Transmembrane helix</keyword>